<dbReference type="ExpressionAtlas" id="A0A317Y5Z5">
    <property type="expression patterns" value="baseline"/>
</dbReference>
<gene>
    <name evidence="1" type="ORF">Zm00014a_032494</name>
</gene>
<reference evidence="1" key="1">
    <citation type="journal article" date="2018" name="Nat. Genet.">
        <title>Extensive intraspecific gene order and gene structural variations between Mo17 and other maize genomes.</title>
        <authorList>
            <person name="Sun S."/>
            <person name="Zhou Y."/>
            <person name="Chen J."/>
            <person name="Shi J."/>
            <person name="Zhao H."/>
            <person name="Zhao H."/>
            <person name="Song W."/>
            <person name="Zhang M."/>
            <person name="Cui Y."/>
            <person name="Dong X."/>
            <person name="Liu H."/>
            <person name="Ma X."/>
            <person name="Jiao Y."/>
            <person name="Wang B."/>
            <person name="Wei X."/>
            <person name="Stein J.C."/>
            <person name="Glaubitz J.C."/>
            <person name="Lu F."/>
            <person name="Yu G."/>
            <person name="Liang C."/>
            <person name="Fengler K."/>
            <person name="Li B."/>
            <person name="Rafalski A."/>
            <person name="Schnable P.S."/>
            <person name="Ware D.H."/>
            <person name="Buckler E.S."/>
            <person name="Lai J."/>
        </authorList>
    </citation>
    <scope>NUCLEOTIDE SEQUENCE [LARGE SCALE GENOMIC DNA]</scope>
    <source>
        <tissue evidence="1">Seedling</tissue>
    </source>
</reference>
<comment type="caution">
    <text evidence="1">The sequence shown here is derived from an EMBL/GenBank/DDBJ whole genome shotgun (WGS) entry which is preliminary data.</text>
</comment>
<name>A0A317Y5Z5_MAIZE</name>
<accession>A0A317Y5Z5</accession>
<dbReference type="AlphaFoldDB" id="A0A317Y5Z5"/>
<evidence type="ECO:0000313" key="1">
    <source>
        <dbReference type="EMBL" id="PWZ53104.1"/>
    </source>
</evidence>
<sequence length="301" mass="33107">MLGWSPDLNTFTDLLQSDGSPTTLPFDESSLLHHHSDVSAPVPHALVPAARPPSYPSLPFLLISIVFIWSTSNFPRWNSSFIPSTSVYPSPTCCGWKSSFFSGTYVCPPPYAPPLYGVPPYVPYAPSPYGAPHPYAPPSYGAPPPVAPLSVGSKNQAEENPVPKEKCPKRLDWTTTDEKKLANARIMHSNDPISGNNKSESSFWGQIAVAYNSISDPLRRQTGKQLKDHWVTYNREVTKFNGYYLKEERLRQSGTNDAMVMEAAVARFEGKMGHPFRAPSLVASCSPRAQVGQQSIVLVVI</sequence>
<protein>
    <recommendedName>
        <fullName evidence="2">Myb-like domain-containing protein</fullName>
    </recommendedName>
</protein>
<dbReference type="Proteomes" id="UP000251960">
    <property type="component" value="Chromosome 1"/>
</dbReference>
<dbReference type="EMBL" id="NCVQ01000001">
    <property type="protein sequence ID" value="PWZ53104.1"/>
    <property type="molecule type" value="Genomic_DNA"/>
</dbReference>
<dbReference type="PANTHER" id="PTHR45023">
    <property type="match status" value="1"/>
</dbReference>
<proteinExistence type="predicted"/>
<evidence type="ECO:0008006" key="2">
    <source>
        <dbReference type="Google" id="ProtNLM"/>
    </source>
</evidence>
<dbReference type="PANTHER" id="PTHR45023:SF4">
    <property type="entry name" value="GLYCINE-RICH PROTEIN-RELATED"/>
    <property type="match status" value="1"/>
</dbReference>
<organism evidence="1">
    <name type="scientific">Zea mays</name>
    <name type="common">Maize</name>
    <dbReference type="NCBI Taxonomy" id="4577"/>
    <lineage>
        <taxon>Eukaryota</taxon>
        <taxon>Viridiplantae</taxon>
        <taxon>Streptophyta</taxon>
        <taxon>Embryophyta</taxon>
        <taxon>Tracheophyta</taxon>
        <taxon>Spermatophyta</taxon>
        <taxon>Magnoliopsida</taxon>
        <taxon>Liliopsida</taxon>
        <taxon>Poales</taxon>
        <taxon>Poaceae</taxon>
        <taxon>PACMAD clade</taxon>
        <taxon>Panicoideae</taxon>
        <taxon>Andropogonodae</taxon>
        <taxon>Andropogoneae</taxon>
        <taxon>Tripsacinae</taxon>
        <taxon>Zea</taxon>
    </lineage>
</organism>